<dbReference type="PANTHER" id="PTHR10511:SF2">
    <property type="entry name" value="GRANULOCYTE COLONY-STIMULATING FACTOR"/>
    <property type="match status" value="1"/>
</dbReference>
<feature type="compositionally biased region" description="Basic residues" evidence="1">
    <location>
        <begin position="1"/>
        <end position="12"/>
    </location>
</feature>
<dbReference type="InterPro" id="IPR040117">
    <property type="entry name" value="GCSF/MGF"/>
</dbReference>
<feature type="region of interest" description="Disordered" evidence="1">
    <location>
        <begin position="1"/>
        <end position="43"/>
    </location>
</feature>
<dbReference type="PANTHER" id="PTHR10511">
    <property type="entry name" value="GRANULOCYTE COLONY-STIMULATING FACTOR"/>
    <property type="match status" value="1"/>
</dbReference>
<dbReference type="GO" id="GO:0045639">
    <property type="term" value="P:positive regulation of myeloid cell differentiation"/>
    <property type="evidence" value="ECO:0007669"/>
    <property type="project" value="InterPro"/>
</dbReference>
<accession>A0AAV1QLB3</accession>
<dbReference type="AlphaFoldDB" id="A0AAV1QLB3"/>
<dbReference type="EMBL" id="CAWUFR010001325">
    <property type="protein sequence ID" value="CAK6983476.1"/>
    <property type="molecule type" value="Genomic_DNA"/>
</dbReference>
<sequence>METPARAHKKSKTASNGSEQRSARAHRRTNTDTETPTPTPTDMNTVTAAALLGLFFAVFVQSAPVPAEPPAAFREAAERAKTLVEKILKDIPTAHAAAVTTEGLTLDAGAQTNLQMMVKTLGIPDTPVIKQLSQSFTLDVYVSRMSAGSRLYQGLLGVLSDRVIGLSDLRSDLRDLLTQITKMREAAQLGADTDQNPSLDLASRLHGNYEVQVAAHLTLSRLRSFCHDLIRSLRAAATYRPAGEV</sequence>
<reference evidence="2 3" key="1">
    <citation type="submission" date="2024-01" db="EMBL/GenBank/DDBJ databases">
        <authorList>
            <person name="Alioto T."/>
            <person name="Alioto T."/>
            <person name="Gomez Garrido J."/>
        </authorList>
    </citation>
    <scope>NUCLEOTIDE SEQUENCE [LARGE SCALE GENOMIC DNA]</scope>
</reference>
<feature type="compositionally biased region" description="Low complexity" evidence="1">
    <location>
        <begin position="32"/>
        <end position="43"/>
    </location>
</feature>
<evidence type="ECO:0000313" key="3">
    <source>
        <dbReference type="Proteomes" id="UP001314229"/>
    </source>
</evidence>
<comment type="caution">
    <text evidence="2">The sequence shown here is derived from an EMBL/GenBank/DDBJ whole genome shotgun (WGS) entry which is preliminary data.</text>
</comment>
<dbReference type="SUPFAM" id="SSF47266">
    <property type="entry name" value="4-helical cytokines"/>
    <property type="match status" value="1"/>
</dbReference>
<protein>
    <submittedName>
        <fullName evidence="2">Colony stimulating factor 3 (Granulocyte) a</fullName>
    </submittedName>
</protein>
<organism evidence="2 3">
    <name type="scientific">Scomber scombrus</name>
    <name type="common">Atlantic mackerel</name>
    <name type="synonym">Scomber vernalis</name>
    <dbReference type="NCBI Taxonomy" id="13677"/>
    <lineage>
        <taxon>Eukaryota</taxon>
        <taxon>Metazoa</taxon>
        <taxon>Chordata</taxon>
        <taxon>Craniata</taxon>
        <taxon>Vertebrata</taxon>
        <taxon>Euteleostomi</taxon>
        <taxon>Actinopterygii</taxon>
        <taxon>Neopterygii</taxon>
        <taxon>Teleostei</taxon>
        <taxon>Neoteleostei</taxon>
        <taxon>Acanthomorphata</taxon>
        <taxon>Pelagiaria</taxon>
        <taxon>Scombriformes</taxon>
        <taxon>Scombridae</taxon>
        <taxon>Scomber</taxon>
    </lineage>
</organism>
<dbReference type="Gene3D" id="1.20.1250.10">
    <property type="match status" value="1"/>
</dbReference>
<evidence type="ECO:0000313" key="2">
    <source>
        <dbReference type="EMBL" id="CAK6983476.1"/>
    </source>
</evidence>
<gene>
    <name evidence="2" type="ORF">FSCOSCO3_A021763</name>
</gene>
<dbReference type="GO" id="GO:0005125">
    <property type="term" value="F:cytokine activity"/>
    <property type="evidence" value="ECO:0007669"/>
    <property type="project" value="InterPro"/>
</dbReference>
<name>A0AAV1QLB3_SCOSC</name>
<keyword evidence="3" id="KW-1185">Reference proteome</keyword>
<evidence type="ECO:0000256" key="1">
    <source>
        <dbReference type="SAM" id="MobiDB-lite"/>
    </source>
</evidence>
<dbReference type="InterPro" id="IPR009079">
    <property type="entry name" value="4_helix_cytokine-like_core"/>
</dbReference>
<dbReference type="Proteomes" id="UP001314229">
    <property type="component" value="Unassembled WGS sequence"/>
</dbReference>
<proteinExistence type="predicted"/>